<evidence type="ECO:0000256" key="2">
    <source>
        <dbReference type="ARBA" id="ARBA00022801"/>
    </source>
</evidence>
<dbReference type="InterPro" id="IPR001650">
    <property type="entry name" value="Helicase_C-like"/>
</dbReference>
<dbReference type="PANTHER" id="PTHR10799">
    <property type="entry name" value="SNF2/RAD54 HELICASE FAMILY"/>
    <property type="match status" value="1"/>
</dbReference>
<feature type="domain" description="Helicase C-terminal" evidence="6">
    <location>
        <begin position="871"/>
        <end position="1027"/>
    </location>
</feature>
<keyword evidence="8" id="KW-1185">Reference proteome</keyword>
<dbReference type="SMART" id="SM00487">
    <property type="entry name" value="DEXDc"/>
    <property type="match status" value="1"/>
</dbReference>
<dbReference type="EMBL" id="KZ293728">
    <property type="protein sequence ID" value="PBK81529.1"/>
    <property type="molecule type" value="Genomic_DNA"/>
</dbReference>
<keyword evidence="1" id="KW-0547">Nucleotide-binding</keyword>
<evidence type="ECO:0000259" key="5">
    <source>
        <dbReference type="PROSITE" id="PS51192"/>
    </source>
</evidence>
<dbReference type="Pfam" id="PF00271">
    <property type="entry name" value="Helicase_C"/>
    <property type="match status" value="1"/>
</dbReference>
<dbReference type="PROSITE" id="PS51192">
    <property type="entry name" value="HELICASE_ATP_BIND_1"/>
    <property type="match status" value="1"/>
</dbReference>
<dbReference type="OMA" id="ANIMIMA"/>
<dbReference type="PROSITE" id="PS51194">
    <property type="entry name" value="HELICASE_CTER"/>
    <property type="match status" value="1"/>
</dbReference>
<feature type="compositionally biased region" description="Basic residues" evidence="4">
    <location>
        <begin position="1079"/>
        <end position="1090"/>
    </location>
</feature>
<dbReference type="STRING" id="47427.A0A2H3CEK9"/>
<feature type="compositionally biased region" description="Low complexity" evidence="4">
    <location>
        <begin position="1459"/>
        <end position="1472"/>
    </location>
</feature>
<dbReference type="GO" id="GO:0016787">
    <property type="term" value="F:hydrolase activity"/>
    <property type="evidence" value="ECO:0007669"/>
    <property type="project" value="UniProtKB-KW"/>
</dbReference>
<proteinExistence type="predicted"/>
<protein>
    <submittedName>
        <fullName evidence="7">P-loop containing nucleoside triphosphate hydrolase protein</fullName>
    </submittedName>
</protein>
<dbReference type="SMART" id="SM00490">
    <property type="entry name" value="HELICc"/>
    <property type="match status" value="1"/>
</dbReference>
<dbReference type="Gene3D" id="3.40.50.10810">
    <property type="entry name" value="Tandem AAA-ATPase domain"/>
    <property type="match status" value="1"/>
</dbReference>
<organism evidence="7 8">
    <name type="scientific">Armillaria gallica</name>
    <name type="common">Bulbous honey fungus</name>
    <name type="synonym">Armillaria bulbosa</name>
    <dbReference type="NCBI Taxonomy" id="47427"/>
    <lineage>
        <taxon>Eukaryota</taxon>
        <taxon>Fungi</taxon>
        <taxon>Dikarya</taxon>
        <taxon>Basidiomycota</taxon>
        <taxon>Agaricomycotina</taxon>
        <taxon>Agaricomycetes</taxon>
        <taxon>Agaricomycetidae</taxon>
        <taxon>Agaricales</taxon>
        <taxon>Marasmiineae</taxon>
        <taxon>Physalacriaceae</taxon>
        <taxon>Armillaria</taxon>
    </lineage>
</organism>
<name>A0A2H3CEK9_ARMGA</name>
<dbReference type="GO" id="GO:0005524">
    <property type="term" value="F:ATP binding"/>
    <property type="evidence" value="ECO:0007669"/>
    <property type="project" value="InterPro"/>
</dbReference>
<accession>A0A2H3CEK9</accession>
<evidence type="ECO:0000259" key="6">
    <source>
        <dbReference type="PROSITE" id="PS51194"/>
    </source>
</evidence>
<dbReference type="InterPro" id="IPR027417">
    <property type="entry name" value="P-loop_NTPase"/>
</dbReference>
<dbReference type="InParanoid" id="A0A2H3CEK9"/>
<feature type="compositionally biased region" description="Basic residues" evidence="4">
    <location>
        <begin position="1111"/>
        <end position="1120"/>
    </location>
</feature>
<reference evidence="8" key="1">
    <citation type="journal article" date="2017" name="Nat. Ecol. Evol.">
        <title>Genome expansion and lineage-specific genetic innovations in the forest pathogenic fungi Armillaria.</title>
        <authorList>
            <person name="Sipos G."/>
            <person name="Prasanna A.N."/>
            <person name="Walter M.C."/>
            <person name="O'Connor E."/>
            <person name="Balint B."/>
            <person name="Krizsan K."/>
            <person name="Kiss B."/>
            <person name="Hess J."/>
            <person name="Varga T."/>
            <person name="Slot J."/>
            <person name="Riley R."/>
            <person name="Boka B."/>
            <person name="Rigling D."/>
            <person name="Barry K."/>
            <person name="Lee J."/>
            <person name="Mihaltcheva S."/>
            <person name="LaButti K."/>
            <person name="Lipzen A."/>
            <person name="Waldron R."/>
            <person name="Moloney N.M."/>
            <person name="Sperisen C."/>
            <person name="Kredics L."/>
            <person name="Vagvoelgyi C."/>
            <person name="Patrignani A."/>
            <person name="Fitzpatrick D."/>
            <person name="Nagy I."/>
            <person name="Doyle S."/>
            <person name="Anderson J.B."/>
            <person name="Grigoriev I.V."/>
            <person name="Gueldener U."/>
            <person name="Muensterkoetter M."/>
            <person name="Nagy L.G."/>
        </authorList>
    </citation>
    <scope>NUCLEOTIDE SEQUENCE [LARGE SCALE GENOMIC DNA]</scope>
    <source>
        <strain evidence="8">Ar21-2</strain>
    </source>
</reference>
<feature type="domain" description="Helicase ATP-binding" evidence="5">
    <location>
        <begin position="427"/>
        <end position="650"/>
    </location>
</feature>
<sequence>MGRNPQPARALCAIIFACYPHVFDDPVWQAQYEFFGFDTNNIKHVRNSDLASIREFLKHLKNLTLEKAIIAVNGADDEDADAYSNGRLAYFTWWSKCGLLAKLKVVHENAMRASGVNIKAMYRMHKARGVNQFLAASNLRHKEPELAEALFGTAHEDDESGGIHIEFQELVQFLTGEYIERFRKSYKNASNAKTIAKKQLDAAWKAIAAGHGIITAKAGDKISKALVKYERFLGWEATPEEMEEVGEFERRKGEFEQALSKSEANAEELKKQKRTTQYILGRTAPSRMNVVATEEEIEALRIEFLDEMKHIASIREEEETHRHDGETNPGRRPGLVEFDEWESIGDMGVEAWAKKTEEALKELLRWPEGRPVEFNPFINETLVDLWANPEYAKKIPPEGDVDNKPTTLFWHQHVGIVALINMIWTAQEQPNGVEGAILADEVGLGKSAQIMGLLAFIMAARRAQLAGKEPPPVIANLPFFCGRKEILNAPHLLIVPNTLLGQWVSELKRWFRPHTVDILVVPTMERGWEDWYKTKLDASKQDPCNIVIVGTHSNISQLGHKNLRVTKSKKIPAGELRPEKPNSFGYLPLWKREFCSATVDEAHNFRTNNVSFHSLQHIMNVAWVKLLVTATPLYQSPCDLINLGRLARISRFLGSKADADEQAAKREIARLRREVLKDNPDALIDYNNRALHGDNTKNPFEAVYARTNQWVRDIQAAFSGRVIRRSGESIVYTDPPQDPPKKLMNDLPPYELIEVGVTLNEAEQEEMDKQVTNWTKSAKRTGAVDVADSGAFLLNYRLALAYPESLRRKDTEEPKSARYAPFKNMEEWDAYRGAKLQAAVDICLHMLSGDDRPPPVVDPDTAHVIFPELPPLPDGETRTFKRKIIIFHEFPMMDEMVKSVFALFGIRVEAVNGKMKLDARQKIIDEFIHGDDIRVLLLSQVGVSGLNLMRATVVIILTIGWSGVEQGQMIGRAHRNGQREIVFVFRIIAQNTIDVLMAQRAGAKADQLEKFFTKKESNNVMNRKAYEFLYNCAAPGEHLPDEDDEDSEEDEDSDADDGKQLSREKKGKSKAKAITAPKAKGKKPTASKKRTATDAAEAAGEEDATETPAPKKSKRVYGRKQGKDTSAADGADPDAEVAGSSKRKRKEPVAQKGGKGSRNLKKNAKSKEIVEIESEDEVDDPEDGGSKEDPRPRKRARRESDAATSLPDDEEESRDGARKTRSGGVLKGMKGKVDSTSKDRRPKPRPVANPKSTAAPTTSSSSQPTTTPTPPVPPQPTPTPTPPAPPQPPASTAPSVPSQPTTAPTTSVPPSSTPRSPTARPATPVAPVPNIAGPSTSTPTATTQSTETPVVQQSSMEPLAGSGNAPLLLSAAAVGPVLPHIATMGPDILSGSTTSGSQSWSEGLDELLSVASVAATQGSAAGSDAAMLFDDPIDTFEDDVDIIPKSPIVEPSDADDESAASGNAGSSQQQDDMNVVPRRDFFLGKRGERNRNKHDSKDRKSLMNRRDDVGTSTSNQRGRPKGHILGQKTDSIPQAAKYKRHSDGFVAVDMSSAVKSAYTGYQVKKR</sequence>
<keyword evidence="2 7" id="KW-0378">Hydrolase</keyword>
<dbReference type="Proteomes" id="UP000217790">
    <property type="component" value="Unassembled WGS sequence"/>
</dbReference>
<feature type="region of interest" description="Disordered" evidence="4">
    <location>
        <begin position="1439"/>
        <end position="1533"/>
    </location>
</feature>
<dbReference type="SUPFAM" id="SSF52540">
    <property type="entry name" value="P-loop containing nucleoside triphosphate hydrolases"/>
    <property type="match status" value="2"/>
</dbReference>
<dbReference type="InterPro" id="IPR038718">
    <property type="entry name" value="SNF2-like_sf"/>
</dbReference>
<keyword evidence="3" id="KW-0067">ATP-binding</keyword>
<dbReference type="Pfam" id="PF00176">
    <property type="entry name" value="SNF2-rel_dom"/>
    <property type="match status" value="1"/>
</dbReference>
<feature type="compositionally biased region" description="Low complexity" evidence="4">
    <location>
        <begin position="1292"/>
        <end position="1349"/>
    </location>
</feature>
<feature type="compositionally biased region" description="Low complexity" evidence="4">
    <location>
        <begin position="1252"/>
        <end position="1266"/>
    </location>
</feature>
<feature type="compositionally biased region" description="Acidic residues" evidence="4">
    <location>
        <begin position="1171"/>
        <end position="1183"/>
    </location>
</feature>
<evidence type="ECO:0000256" key="1">
    <source>
        <dbReference type="ARBA" id="ARBA00022741"/>
    </source>
</evidence>
<dbReference type="CDD" id="cd18793">
    <property type="entry name" value="SF2_C_SNF"/>
    <property type="match status" value="1"/>
</dbReference>
<dbReference type="InterPro" id="IPR000330">
    <property type="entry name" value="SNF2_N"/>
</dbReference>
<feature type="compositionally biased region" description="Acidic residues" evidence="4">
    <location>
        <begin position="1040"/>
        <end position="1055"/>
    </location>
</feature>
<evidence type="ECO:0000313" key="7">
    <source>
        <dbReference type="EMBL" id="PBK81529.1"/>
    </source>
</evidence>
<evidence type="ECO:0000313" key="8">
    <source>
        <dbReference type="Proteomes" id="UP000217790"/>
    </source>
</evidence>
<evidence type="ECO:0000256" key="3">
    <source>
        <dbReference type="ARBA" id="ARBA00022840"/>
    </source>
</evidence>
<feature type="compositionally biased region" description="Basic and acidic residues" evidence="4">
    <location>
        <begin position="1477"/>
        <end position="1509"/>
    </location>
</feature>
<gene>
    <name evidence="7" type="ORF">ARMGADRAFT_1039219</name>
</gene>
<dbReference type="OrthoDB" id="3270319at2759"/>
<evidence type="ECO:0000256" key="4">
    <source>
        <dbReference type="SAM" id="MobiDB-lite"/>
    </source>
</evidence>
<dbReference type="Gene3D" id="3.40.50.300">
    <property type="entry name" value="P-loop containing nucleotide triphosphate hydrolases"/>
    <property type="match status" value="1"/>
</dbReference>
<dbReference type="InterPro" id="IPR049730">
    <property type="entry name" value="SNF2/RAD54-like_C"/>
</dbReference>
<feature type="region of interest" description="Disordered" evidence="4">
    <location>
        <begin position="1036"/>
        <end position="1363"/>
    </location>
</feature>
<dbReference type="InterPro" id="IPR014001">
    <property type="entry name" value="Helicase_ATP-bd"/>
</dbReference>
<feature type="compositionally biased region" description="Pro residues" evidence="4">
    <location>
        <begin position="1267"/>
        <end position="1291"/>
    </location>
</feature>